<organism evidence="2 3">
    <name type="scientific">Micromonas commoda (strain RCC299 / NOUM17 / CCMP2709)</name>
    <name type="common">Picoplanktonic green alga</name>
    <dbReference type="NCBI Taxonomy" id="296587"/>
    <lineage>
        <taxon>Eukaryota</taxon>
        <taxon>Viridiplantae</taxon>
        <taxon>Chlorophyta</taxon>
        <taxon>Mamiellophyceae</taxon>
        <taxon>Mamiellales</taxon>
        <taxon>Mamiellaceae</taxon>
        <taxon>Micromonas</taxon>
    </lineage>
</organism>
<accession>C1FDE7</accession>
<dbReference type="KEGG" id="mis:MICPUN_113999"/>
<evidence type="ECO:0000256" key="1">
    <source>
        <dbReference type="SAM" id="MobiDB-lite"/>
    </source>
</evidence>
<reference evidence="2 3" key="1">
    <citation type="journal article" date="2009" name="Science">
        <title>Green evolution and dynamic adaptations revealed by genomes of the marine picoeukaryotes Micromonas.</title>
        <authorList>
            <person name="Worden A.Z."/>
            <person name="Lee J.H."/>
            <person name="Mock T."/>
            <person name="Rouze P."/>
            <person name="Simmons M.P."/>
            <person name="Aerts A.L."/>
            <person name="Allen A.E."/>
            <person name="Cuvelier M.L."/>
            <person name="Derelle E."/>
            <person name="Everett M.V."/>
            <person name="Foulon E."/>
            <person name="Grimwood J."/>
            <person name="Gundlach H."/>
            <person name="Henrissat B."/>
            <person name="Napoli C."/>
            <person name="McDonald S.M."/>
            <person name="Parker M.S."/>
            <person name="Rombauts S."/>
            <person name="Salamov A."/>
            <person name="Von Dassow P."/>
            <person name="Badger J.H."/>
            <person name="Coutinho P.M."/>
            <person name="Demir E."/>
            <person name="Dubchak I."/>
            <person name="Gentemann C."/>
            <person name="Eikrem W."/>
            <person name="Gready J.E."/>
            <person name="John U."/>
            <person name="Lanier W."/>
            <person name="Lindquist E.A."/>
            <person name="Lucas S."/>
            <person name="Mayer K.F."/>
            <person name="Moreau H."/>
            <person name="Not F."/>
            <person name="Otillar R."/>
            <person name="Panaud O."/>
            <person name="Pangilinan J."/>
            <person name="Paulsen I."/>
            <person name="Piegu B."/>
            <person name="Poliakov A."/>
            <person name="Robbens S."/>
            <person name="Schmutz J."/>
            <person name="Toulza E."/>
            <person name="Wyss T."/>
            <person name="Zelensky A."/>
            <person name="Zhou K."/>
            <person name="Armbrust E.V."/>
            <person name="Bhattacharya D."/>
            <person name="Goodenough U.W."/>
            <person name="Van de Peer Y."/>
            <person name="Grigoriev I.V."/>
        </authorList>
    </citation>
    <scope>NUCLEOTIDE SEQUENCE [LARGE SCALE GENOMIC DNA]</scope>
    <source>
        <strain evidence="3">RCC299 / NOUM17</strain>
    </source>
</reference>
<feature type="region of interest" description="Disordered" evidence="1">
    <location>
        <begin position="1"/>
        <end position="44"/>
    </location>
</feature>
<proteinExistence type="predicted"/>
<protein>
    <submittedName>
        <fullName evidence="2">Pilus-related protein</fullName>
    </submittedName>
</protein>
<dbReference type="AlphaFoldDB" id="C1FDE7"/>
<name>C1FDE7_MICCC</name>
<dbReference type="GeneID" id="8250055"/>
<keyword evidence="3" id="KW-1185">Reference proteome</keyword>
<gene>
    <name evidence="2" type="ORF">MICPUN_113999</name>
</gene>
<dbReference type="RefSeq" id="XP_002507518.1">
    <property type="nucleotide sequence ID" value="XM_002507472.1"/>
</dbReference>
<evidence type="ECO:0000313" key="3">
    <source>
        <dbReference type="Proteomes" id="UP000002009"/>
    </source>
</evidence>
<dbReference type="InParanoid" id="C1FDE7"/>
<evidence type="ECO:0000313" key="2">
    <source>
        <dbReference type="EMBL" id="ACO68776.1"/>
    </source>
</evidence>
<dbReference type="Proteomes" id="UP000002009">
    <property type="component" value="Chromosome 1"/>
</dbReference>
<sequence>MRRVQGRVPLDENHLKSSSRRSRATQDYGGEVTVVEPASRHDSK</sequence>
<dbReference type="EMBL" id="CP001574">
    <property type="protein sequence ID" value="ACO68776.1"/>
    <property type="molecule type" value="Genomic_DNA"/>
</dbReference>